<feature type="transmembrane region" description="Helical" evidence="9">
    <location>
        <begin position="26"/>
        <end position="49"/>
    </location>
</feature>
<evidence type="ECO:0000256" key="9">
    <source>
        <dbReference type="SAM" id="Phobius"/>
    </source>
</evidence>
<dbReference type="Gene3D" id="1.20.1560.10">
    <property type="entry name" value="ABC transporter type 1, transmembrane domain"/>
    <property type="match status" value="1"/>
</dbReference>
<keyword evidence="4 9" id="KW-0812">Transmembrane</keyword>
<dbReference type="InterPro" id="IPR011527">
    <property type="entry name" value="ABC1_TM_dom"/>
</dbReference>
<evidence type="ECO:0000313" key="12">
    <source>
        <dbReference type="EMBL" id="RGQ43737.1"/>
    </source>
</evidence>
<feature type="transmembrane region" description="Helical" evidence="9">
    <location>
        <begin position="250"/>
        <end position="276"/>
    </location>
</feature>
<dbReference type="InterPro" id="IPR027417">
    <property type="entry name" value="P-loop_NTPase"/>
</dbReference>
<dbReference type="GO" id="GO:0015421">
    <property type="term" value="F:ABC-type oligopeptide transporter activity"/>
    <property type="evidence" value="ECO:0007669"/>
    <property type="project" value="TreeGrafter"/>
</dbReference>
<dbReference type="PROSITE" id="PS00211">
    <property type="entry name" value="ABC_TRANSPORTER_1"/>
    <property type="match status" value="1"/>
</dbReference>
<dbReference type="InterPro" id="IPR003593">
    <property type="entry name" value="AAA+_ATPase"/>
</dbReference>
<dbReference type="InterPro" id="IPR017871">
    <property type="entry name" value="ABC_transporter-like_CS"/>
</dbReference>
<dbReference type="FunFam" id="3.40.50.300:FF:000221">
    <property type="entry name" value="Multidrug ABC transporter ATP-binding protein"/>
    <property type="match status" value="1"/>
</dbReference>
<feature type="domain" description="ABC transporter" evidence="10">
    <location>
        <begin position="346"/>
        <end position="579"/>
    </location>
</feature>
<keyword evidence="5" id="KW-0547">Nucleotide-binding</keyword>
<keyword evidence="7 9" id="KW-1133">Transmembrane helix</keyword>
<evidence type="ECO:0000256" key="7">
    <source>
        <dbReference type="ARBA" id="ARBA00022989"/>
    </source>
</evidence>
<evidence type="ECO:0000256" key="5">
    <source>
        <dbReference type="ARBA" id="ARBA00022741"/>
    </source>
</evidence>
<dbReference type="GO" id="GO:0005524">
    <property type="term" value="F:ATP binding"/>
    <property type="evidence" value="ECO:0007669"/>
    <property type="project" value="UniProtKB-KW"/>
</dbReference>
<dbReference type="GO" id="GO:0005886">
    <property type="term" value="C:plasma membrane"/>
    <property type="evidence" value="ECO:0007669"/>
    <property type="project" value="UniProtKB-SubCell"/>
</dbReference>
<name>A0A412B029_9FIRM</name>
<sequence length="581" mass="66071">MKGFEKMLKTIKKMFTYFNVLLKKYVFIYFILIFFSVISEILLLIPTYLNGKIIDMVLIKDFQSIIKYLAISLFIYIFSAVLSLFETYLYVFLSQKTLLNFKTMLCEKIVCLKMEEFDKRSSGEYLERLDSDTSTICSFYINTLPNLVINVFKLVGTGILSIYLCPLLALVGILSFPVSLIINLYFGKKMKKVYSKVRESADELTSISQQIVNGEKTIKGLNIENAVLKRYRSKAEDYFKVNLNSGMLSAYGGLVQTIVSTIFELVIIAIASYFIIDDRLSIGSYVSFNVYLSKFLSALRNIASTNLNIQTVIVATDRINKIFSQENESFAHKSYELQELEIYGDIKIGDLEFSYRDNQKILDKINTSFSKNSVTAIVGASGSGKTTMLNLLVRFYESEGNILIDGHNIKSLSINTLRNLVSYIQQDSFFFKDTIKNNLNIVNSNVTDEEIEEACKKAEIYNKIISLPNGFNTLLGENASILSGGEKQRLAIARGLLKKAKVFLFDEVTSNLDGETEKEILKTLLQLGEEYTVIIIAHRVTLVENIPRIIVLDKGRVVGEGNHNYLLGMCKEYQRLFKKRE</sequence>
<dbReference type="EMBL" id="QRTF01000059">
    <property type="protein sequence ID" value="RGQ43737.1"/>
    <property type="molecule type" value="Genomic_DNA"/>
</dbReference>
<accession>A0A412B029</accession>
<feature type="domain" description="ABC transmembrane type-1" evidence="11">
    <location>
        <begin position="30"/>
        <end position="311"/>
    </location>
</feature>
<evidence type="ECO:0000256" key="2">
    <source>
        <dbReference type="ARBA" id="ARBA00022448"/>
    </source>
</evidence>
<dbReference type="CDD" id="cd07346">
    <property type="entry name" value="ABC_6TM_exporters"/>
    <property type="match status" value="1"/>
</dbReference>
<comment type="subcellular location">
    <subcellularLocation>
        <location evidence="1">Cell membrane</location>
        <topology evidence="1">Multi-pass membrane protein</topology>
    </subcellularLocation>
</comment>
<feature type="transmembrane region" description="Helical" evidence="9">
    <location>
        <begin position="160"/>
        <end position="186"/>
    </location>
</feature>
<dbReference type="PROSITE" id="PS50893">
    <property type="entry name" value="ABC_TRANSPORTER_2"/>
    <property type="match status" value="1"/>
</dbReference>
<organism evidence="12 13">
    <name type="scientific">Roseburia inulinivorans</name>
    <dbReference type="NCBI Taxonomy" id="360807"/>
    <lineage>
        <taxon>Bacteria</taxon>
        <taxon>Bacillati</taxon>
        <taxon>Bacillota</taxon>
        <taxon>Clostridia</taxon>
        <taxon>Lachnospirales</taxon>
        <taxon>Lachnospiraceae</taxon>
        <taxon>Roseburia</taxon>
    </lineage>
</organism>
<dbReference type="Pfam" id="PF00005">
    <property type="entry name" value="ABC_tran"/>
    <property type="match status" value="1"/>
</dbReference>
<evidence type="ECO:0000256" key="8">
    <source>
        <dbReference type="ARBA" id="ARBA00023136"/>
    </source>
</evidence>
<reference evidence="12 13" key="1">
    <citation type="submission" date="2018-08" db="EMBL/GenBank/DDBJ databases">
        <title>A genome reference for cultivated species of the human gut microbiota.</title>
        <authorList>
            <person name="Zou Y."/>
            <person name="Xue W."/>
            <person name="Luo G."/>
        </authorList>
    </citation>
    <scope>NUCLEOTIDE SEQUENCE [LARGE SCALE GENOMIC DNA]</scope>
    <source>
        <strain evidence="12 13">AF28-15</strain>
    </source>
</reference>
<comment type="caution">
    <text evidence="12">The sequence shown here is derived from an EMBL/GenBank/DDBJ whole genome shotgun (WGS) entry which is preliminary data.</text>
</comment>
<dbReference type="SUPFAM" id="SSF52540">
    <property type="entry name" value="P-loop containing nucleoside triphosphate hydrolases"/>
    <property type="match status" value="1"/>
</dbReference>
<dbReference type="Pfam" id="PF00664">
    <property type="entry name" value="ABC_membrane"/>
    <property type="match status" value="1"/>
</dbReference>
<evidence type="ECO:0000313" key="13">
    <source>
        <dbReference type="Proteomes" id="UP000283738"/>
    </source>
</evidence>
<dbReference type="InterPro" id="IPR039421">
    <property type="entry name" value="Type_1_exporter"/>
</dbReference>
<keyword evidence="8 9" id="KW-0472">Membrane</keyword>
<evidence type="ECO:0000259" key="10">
    <source>
        <dbReference type="PROSITE" id="PS50893"/>
    </source>
</evidence>
<keyword evidence="6 12" id="KW-0067">ATP-binding</keyword>
<evidence type="ECO:0000256" key="6">
    <source>
        <dbReference type="ARBA" id="ARBA00022840"/>
    </source>
</evidence>
<proteinExistence type="predicted"/>
<dbReference type="InterPro" id="IPR036640">
    <property type="entry name" value="ABC1_TM_sf"/>
</dbReference>
<dbReference type="Proteomes" id="UP000283738">
    <property type="component" value="Unassembled WGS sequence"/>
</dbReference>
<evidence type="ECO:0000259" key="11">
    <source>
        <dbReference type="PROSITE" id="PS50929"/>
    </source>
</evidence>
<dbReference type="Gene3D" id="3.40.50.300">
    <property type="entry name" value="P-loop containing nucleotide triphosphate hydrolases"/>
    <property type="match status" value="1"/>
</dbReference>
<gene>
    <name evidence="12" type="ORF">DWY96_16650</name>
</gene>
<dbReference type="PROSITE" id="PS50929">
    <property type="entry name" value="ABC_TM1F"/>
    <property type="match status" value="1"/>
</dbReference>
<dbReference type="PANTHER" id="PTHR43394">
    <property type="entry name" value="ATP-DEPENDENT PERMEASE MDL1, MITOCHONDRIAL"/>
    <property type="match status" value="1"/>
</dbReference>
<dbReference type="SUPFAM" id="SSF90123">
    <property type="entry name" value="ABC transporter transmembrane region"/>
    <property type="match status" value="1"/>
</dbReference>
<dbReference type="GO" id="GO:0016887">
    <property type="term" value="F:ATP hydrolysis activity"/>
    <property type="evidence" value="ECO:0007669"/>
    <property type="project" value="InterPro"/>
</dbReference>
<evidence type="ECO:0000256" key="1">
    <source>
        <dbReference type="ARBA" id="ARBA00004651"/>
    </source>
</evidence>
<dbReference type="InterPro" id="IPR003439">
    <property type="entry name" value="ABC_transporter-like_ATP-bd"/>
</dbReference>
<evidence type="ECO:0000256" key="4">
    <source>
        <dbReference type="ARBA" id="ARBA00022692"/>
    </source>
</evidence>
<dbReference type="PANTHER" id="PTHR43394:SF1">
    <property type="entry name" value="ATP-BINDING CASSETTE SUB-FAMILY B MEMBER 10, MITOCHONDRIAL"/>
    <property type="match status" value="1"/>
</dbReference>
<keyword evidence="2" id="KW-0813">Transport</keyword>
<evidence type="ECO:0000256" key="3">
    <source>
        <dbReference type="ARBA" id="ARBA00022475"/>
    </source>
</evidence>
<dbReference type="SMART" id="SM00382">
    <property type="entry name" value="AAA"/>
    <property type="match status" value="1"/>
</dbReference>
<dbReference type="AlphaFoldDB" id="A0A412B029"/>
<protein>
    <submittedName>
        <fullName evidence="12">ABC transporter ATP-binding protein</fullName>
    </submittedName>
</protein>
<keyword evidence="3" id="KW-1003">Cell membrane</keyword>
<feature type="transmembrane region" description="Helical" evidence="9">
    <location>
        <begin position="69"/>
        <end position="93"/>
    </location>
</feature>